<dbReference type="InterPro" id="IPR050364">
    <property type="entry name" value="Cytochrome_P450_fung"/>
</dbReference>
<evidence type="ECO:0000256" key="7">
    <source>
        <dbReference type="ARBA" id="ARBA00022723"/>
    </source>
</evidence>
<evidence type="ECO:0000256" key="2">
    <source>
        <dbReference type="ARBA" id="ARBA00004167"/>
    </source>
</evidence>
<evidence type="ECO:0008006" key="17">
    <source>
        <dbReference type="Google" id="ProtNLM"/>
    </source>
</evidence>
<comment type="caution">
    <text evidence="15">The sequence shown here is derived from an EMBL/GenBank/DDBJ whole genome shotgun (WGS) entry which is preliminary data.</text>
</comment>
<evidence type="ECO:0000256" key="1">
    <source>
        <dbReference type="ARBA" id="ARBA00001971"/>
    </source>
</evidence>
<accession>A0ABR1J054</accession>
<evidence type="ECO:0000256" key="14">
    <source>
        <dbReference type="RuleBase" id="RU000461"/>
    </source>
</evidence>
<keyword evidence="12" id="KW-0472">Membrane</keyword>
<dbReference type="Pfam" id="PF00067">
    <property type="entry name" value="p450"/>
    <property type="match status" value="1"/>
</dbReference>
<evidence type="ECO:0000256" key="4">
    <source>
        <dbReference type="ARBA" id="ARBA00010617"/>
    </source>
</evidence>
<evidence type="ECO:0000256" key="5">
    <source>
        <dbReference type="ARBA" id="ARBA00022617"/>
    </source>
</evidence>
<evidence type="ECO:0000313" key="16">
    <source>
        <dbReference type="Proteomes" id="UP001498398"/>
    </source>
</evidence>
<keyword evidence="9 14" id="KW-0560">Oxidoreductase</keyword>
<keyword evidence="13" id="KW-0325">Glycoprotein</keyword>
<gene>
    <name evidence="15" type="ORF">VKT23_014510</name>
</gene>
<dbReference type="InterPro" id="IPR036396">
    <property type="entry name" value="Cyt_P450_sf"/>
</dbReference>
<reference evidence="15 16" key="1">
    <citation type="submission" date="2024-01" db="EMBL/GenBank/DDBJ databases">
        <title>A draft genome for the cacao thread blight pathogen Marasmiellus scandens.</title>
        <authorList>
            <person name="Baruah I.K."/>
            <person name="Leung J."/>
            <person name="Bukari Y."/>
            <person name="Amoako-Attah I."/>
            <person name="Meinhardt L.W."/>
            <person name="Bailey B.A."/>
            <person name="Cohen S.P."/>
        </authorList>
    </citation>
    <scope>NUCLEOTIDE SEQUENCE [LARGE SCALE GENOMIC DNA]</scope>
    <source>
        <strain evidence="15 16">GH-19</strain>
    </source>
</reference>
<dbReference type="InterPro" id="IPR002401">
    <property type="entry name" value="Cyt_P450_E_grp-I"/>
</dbReference>
<dbReference type="SUPFAM" id="SSF48264">
    <property type="entry name" value="Cytochrome P450"/>
    <property type="match status" value="1"/>
</dbReference>
<evidence type="ECO:0000256" key="3">
    <source>
        <dbReference type="ARBA" id="ARBA00005179"/>
    </source>
</evidence>
<evidence type="ECO:0000256" key="8">
    <source>
        <dbReference type="ARBA" id="ARBA00022989"/>
    </source>
</evidence>
<evidence type="ECO:0000256" key="10">
    <source>
        <dbReference type="ARBA" id="ARBA00023004"/>
    </source>
</evidence>
<dbReference type="PRINTS" id="PR00385">
    <property type="entry name" value="P450"/>
</dbReference>
<dbReference type="Proteomes" id="UP001498398">
    <property type="component" value="Unassembled WGS sequence"/>
</dbReference>
<keyword evidence="7 14" id="KW-0479">Metal-binding</keyword>
<evidence type="ECO:0000256" key="12">
    <source>
        <dbReference type="ARBA" id="ARBA00023136"/>
    </source>
</evidence>
<evidence type="ECO:0000256" key="6">
    <source>
        <dbReference type="ARBA" id="ARBA00022692"/>
    </source>
</evidence>
<sequence>MLSASDSVVLFCIVSISFCVFSFCGGKSRQQLPPGPRGLPLVGNLFQVPIKKNWLRFDSWKKEYGPIISLNLFGQRMIILNSEKTAVDLLERRAANYSSRPRFIVAGEYLNGSSNMILANGDIWRRMRRSSEYALGLKSSTQYRPVQSDEAILLTHDLIHSSDQWKNHIFRSVISSIMSLVYDLPPLTSLDDPIITFLLGLTERLSAALYPGAYAVEFLPILDRLPAWLAKWKREAIKDYQKYTSTFENLFSKVKDTAMKGEAEQMSFCATLFKPGARHGLSDHESAWLAASLFMAGYETTSSTLMWFMYCMIRFPEVQAKAQEQLDQVVGKSRVPSFEDAKHLPYIWAIIKEILRWRTPAPLGVPHTAVSDDYYEGYFIPKDSIVISNVWSINRDHEVYGDDCVEEFMPERHLDAAGELKDALDDGHFAFGFGQRSCVGSHVANNSLFIDISTILWAMKIIPAKDNQGNPIIPDVGEEVTDGIILHPPQIQFNCISRFNEVEMILQQGRDDILMGTRYSRE</sequence>
<dbReference type="EMBL" id="JBANRG010000044">
    <property type="protein sequence ID" value="KAK7446304.1"/>
    <property type="molecule type" value="Genomic_DNA"/>
</dbReference>
<comment type="subcellular location">
    <subcellularLocation>
        <location evidence="2">Membrane</location>
        <topology evidence="2">Single-pass membrane protein</topology>
    </subcellularLocation>
</comment>
<evidence type="ECO:0000256" key="9">
    <source>
        <dbReference type="ARBA" id="ARBA00023002"/>
    </source>
</evidence>
<keyword evidence="6" id="KW-0812">Transmembrane</keyword>
<dbReference type="PANTHER" id="PTHR46300:SF2">
    <property type="entry name" value="CYTOCHROME P450 MONOOXYGENASE ALNH-RELATED"/>
    <property type="match status" value="1"/>
</dbReference>
<evidence type="ECO:0000313" key="15">
    <source>
        <dbReference type="EMBL" id="KAK7446304.1"/>
    </source>
</evidence>
<protein>
    <recommendedName>
        <fullName evidence="17">Cytochrome P450</fullName>
    </recommendedName>
</protein>
<organism evidence="15 16">
    <name type="scientific">Marasmiellus scandens</name>
    <dbReference type="NCBI Taxonomy" id="2682957"/>
    <lineage>
        <taxon>Eukaryota</taxon>
        <taxon>Fungi</taxon>
        <taxon>Dikarya</taxon>
        <taxon>Basidiomycota</taxon>
        <taxon>Agaricomycotina</taxon>
        <taxon>Agaricomycetes</taxon>
        <taxon>Agaricomycetidae</taxon>
        <taxon>Agaricales</taxon>
        <taxon>Marasmiineae</taxon>
        <taxon>Omphalotaceae</taxon>
        <taxon>Marasmiellus</taxon>
    </lineage>
</organism>
<keyword evidence="10 14" id="KW-0408">Iron</keyword>
<keyword evidence="8" id="KW-1133">Transmembrane helix</keyword>
<dbReference type="PANTHER" id="PTHR46300">
    <property type="entry name" value="P450, PUTATIVE (EUROFUNG)-RELATED-RELATED"/>
    <property type="match status" value="1"/>
</dbReference>
<keyword evidence="11 14" id="KW-0503">Monooxygenase</keyword>
<comment type="similarity">
    <text evidence="4 14">Belongs to the cytochrome P450 family.</text>
</comment>
<name>A0ABR1J054_9AGAR</name>
<dbReference type="InterPro" id="IPR001128">
    <property type="entry name" value="Cyt_P450"/>
</dbReference>
<keyword evidence="16" id="KW-1185">Reference proteome</keyword>
<proteinExistence type="inferred from homology"/>
<dbReference type="PROSITE" id="PS00086">
    <property type="entry name" value="CYTOCHROME_P450"/>
    <property type="match status" value="1"/>
</dbReference>
<dbReference type="PRINTS" id="PR00463">
    <property type="entry name" value="EP450I"/>
</dbReference>
<comment type="cofactor">
    <cofactor evidence="1">
        <name>heme</name>
        <dbReference type="ChEBI" id="CHEBI:30413"/>
    </cofactor>
</comment>
<keyword evidence="5 14" id="KW-0349">Heme</keyword>
<dbReference type="InterPro" id="IPR017972">
    <property type="entry name" value="Cyt_P450_CS"/>
</dbReference>
<comment type="pathway">
    <text evidence="3">Secondary metabolite biosynthesis.</text>
</comment>
<evidence type="ECO:0000256" key="13">
    <source>
        <dbReference type="ARBA" id="ARBA00023180"/>
    </source>
</evidence>
<evidence type="ECO:0000256" key="11">
    <source>
        <dbReference type="ARBA" id="ARBA00023033"/>
    </source>
</evidence>
<dbReference type="Gene3D" id="1.10.630.10">
    <property type="entry name" value="Cytochrome P450"/>
    <property type="match status" value="1"/>
</dbReference>
<dbReference type="CDD" id="cd11065">
    <property type="entry name" value="CYP64-like"/>
    <property type="match status" value="1"/>
</dbReference>